<organism evidence="2">
    <name type="scientific">Arcella intermedia</name>
    <dbReference type="NCBI Taxonomy" id="1963864"/>
    <lineage>
        <taxon>Eukaryota</taxon>
        <taxon>Amoebozoa</taxon>
        <taxon>Tubulinea</taxon>
        <taxon>Elardia</taxon>
        <taxon>Arcellinida</taxon>
        <taxon>Sphaerothecina</taxon>
        <taxon>Arcellidae</taxon>
        <taxon>Arcella</taxon>
    </lineage>
</organism>
<dbReference type="InterPro" id="IPR011333">
    <property type="entry name" value="SKP1/BTB/POZ_sf"/>
</dbReference>
<protein>
    <recommendedName>
        <fullName evidence="1">BTB domain-containing protein</fullName>
    </recommendedName>
</protein>
<dbReference type="PANTHER" id="PTHR11145">
    <property type="entry name" value="BTB/POZ DOMAIN-CONTAINING ADAPTER FOR CUL3-MEDIATED RHOA DEGRADATION PROTEIN FAMILY MEMBER"/>
    <property type="match status" value="1"/>
</dbReference>
<sequence>MNVGGNTYQTSKTTLLKTDSFFTTLFSGRYNIEKDETGAIMIDRDGTHFGIILNFLRDSILPSELPRGVIEALLAEAKFYQLNALVQVLEVSWKGK</sequence>
<dbReference type="PROSITE" id="PS50097">
    <property type="entry name" value="BTB"/>
    <property type="match status" value="1"/>
</dbReference>
<reference evidence="2" key="1">
    <citation type="journal article" date="2020" name="J. Eukaryot. Microbiol.">
        <title>De novo Sequencing, Assembly and Annotation of the Transcriptome for the Free-Living Testate Amoeba Arcella intermedia.</title>
        <authorList>
            <person name="Ribeiro G.M."/>
            <person name="Porfirio-Sousa A.L."/>
            <person name="Maurer-Alcala X.X."/>
            <person name="Katz L.A."/>
            <person name="Lahr D.J.G."/>
        </authorList>
    </citation>
    <scope>NUCLEOTIDE SEQUENCE</scope>
</reference>
<dbReference type="PANTHER" id="PTHR11145:SF8">
    <property type="entry name" value="RE57120P"/>
    <property type="match status" value="1"/>
</dbReference>
<dbReference type="EMBL" id="GIBP01011268">
    <property type="protein sequence ID" value="NDV40237.1"/>
    <property type="molecule type" value="Transcribed_RNA"/>
</dbReference>
<dbReference type="Gene3D" id="3.30.710.10">
    <property type="entry name" value="Potassium Channel Kv1.1, Chain A"/>
    <property type="match status" value="1"/>
</dbReference>
<dbReference type="GO" id="GO:0051260">
    <property type="term" value="P:protein homooligomerization"/>
    <property type="evidence" value="ECO:0007669"/>
    <property type="project" value="InterPro"/>
</dbReference>
<dbReference type="InterPro" id="IPR000210">
    <property type="entry name" value="BTB/POZ_dom"/>
</dbReference>
<dbReference type="SMART" id="SM00225">
    <property type="entry name" value="BTB"/>
    <property type="match status" value="1"/>
</dbReference>
<feature type="domain" description="BTB" evidence="1">
    <location>
        <begin position="1"/>
        <end position="65"/>
    </location>
</feature>
<evidence type="ECO:0000259" key="1">
    <source>
        <dbReference type="PROSITE" id="PS50097"/>
    </source>
</evidence>
<evidence type="ECO:0000313" key="2">
    <source>
        <dbReference type="EMBL" id="NDV40237.1"/>
    </source>
</evidence>
<dbReference type="AlphaFoldDB" id="A0A6B2LTH0"/>
<proteinExistence type="predicted"/>
<dbReference type="InterPro" id="IPR045068">
    <property type="entry name" value="BACURD1-3"/>
</dbReference>
<dbReference type="InterPro" id="IPR003131">
    <property type="entry name" value="T1-type_BTB"/>
</dbReference>
<accession>A0A6B2LTH0</accession>
<dbReference type="SUPFAM" id="SSF54695">
    <property type="entry name" value="POZ domain"/>
    <property type="match status" value="1"/>
</dbReference>
<name>A0A6B2LTH0_9EUKA</name>
<dbReference type="Pfam" id="PF02214">
    <property type="entry name" value="BTB_2"/>
    <property type="match status" value="1"/>
</dbReference>